<dbReference type="Pfam" id="PF14371">
    <property type="entry name" value="DUF4412"/>
    <property type="match status" value="1"/>
</dbReference>
<evidence type="ECO:0000313" key="3">
    <source>
        <dbReference type="EMBL" id="MDT8903069.1"/>
    </source>
</evidence>
<sequence>MRVRFWACLIMTAALLCGTMSVALASQGFSADIVSAHGNQTMQGKIYVAGEKMRFETAGMATITRMDRKVVWLLMPSEKMYMEQQFRPENVVPSSETLSGEVERTLLGTETVNGMVADKYRITVQTDGKRHSFLQWLAKDSLLPVKTAAEDGSWWQEYRNVKAGEPDPSLFDLPEGYKKFSMGL</sequence>
<evidence type="ECO:0000256" key="1">
    <source>
        <dbReference type="SAM" id="SignalP"/>
    </source>
</evidence>
<name>A0ABU3P1Y7_9FIRM</name>
<feature type="chain" id="PRO_5046944126" evidence="1">
    <location>
        <begin position="26"/>
        <end position="184"/>
    </location>
</feature>
<evidence type="ECO:0000259" key="2">
    <source>
        <dbReference type="Pfam" id="PF14371"/>
    </source>
</evidence>
<reference evidence="3 4" key="1">
    <citation type="submission" date="2023-07" db="EMBL/GenBank/DDBJ databases">
        <title>The novel representative of Negativicutes class, Anaeroselena agilis gen. nov. sp. nov.</title>
        <authorList>
            <person name="Prokofeva M.I."/>
            <person name="Elcheninov A.G."/>
            <person name="Klyukina A."/>
            <person name="Kublanov I.V."/>
            <person name="Frolov E.N."/>
            <person name="Podosokorskaya O.A."/>
        </authorList>
    </citation>
    <scope>NUCLEOTIDE SEQUENCE [LARGE SCALE GENOMIC DNA]</scope>
    <source>
        <strain evidence="3 4">4137-cl</strain>
    </source>
</reference>
<comment type="caution">
    <text evidence="3">The sequence shown here is derived from an EMBL/GenBank/DDBJ whole genome shotgun (WGS) entry which is preliminary data.</text>
</comment>
<protein>
    <submittedName>
        <fullName evidence="3">DUF4412 domain-containing protein</fullName>
    </submittedName>
</protein>
<dbReference type="Gene3D" id="2.50.20.10">
    <property type="entry name" value="Lipoprotein localisation LolA/LolB/LppX"/>
    <property type="match status" value="1"/>
</dbReference>
<dbReference type="RefSeq" id="WP_413781531.1">
    <property type="nucleotide sequence ID" value="NZ_JAUOZS010000001.1"/>
</dbReference>
<feature type="signal peptide" evidence="1">
    <location>
        <begin position="1"/>
        <end position="25"/>
    </location>
</feature>
<organism evidence="3 4">
    <name type="scientific">Anaeroselena agilis</name>
    <dbReference type="NCBI Taxonomy" id="3063788"/>
    <lineage>
        <taxon>Bacteria</taxon>
        <taxon>Bacillati</taxon>
        <taxon>Bacillota</taxon>
        <taxon>Negativicutes</taxon>
        <taxon>Acetonemataceae</taxon>
        <taxon>Anaeroselena</taxon>
    </lineage>
</organism>
<evidence type="ECO:0000313" key="4">
    <source>
        <dbReference type="Proteomes" id="UP001254848"/>
    </source>
</evidence>
<proteinExistence type="predicted"/>
<gene>
    <name evidence="3" type="ORF">Q4T40_17685</name>
</gene>
<accession>A0ABU3P1Y7</accession>
<dbReference type="EMBL" id="JAUOZS010000001">
    <property type="protein sequence ID" value="MDT8903069.1"/>
    <property type="molecule type" value="Genomic_DNA"/>
</dbReference>
<keyword evidence="1" id="KW-0732">Signal</keyword>
<dbReference type="Proteomes" id="UP001254848">
    <property type="component" value="Unassembled WGS sequence"/>
</dbReference>
<keyword evidence="4" id="KW-1185">Reference proteome</keyword>
<dbReference type="InterPro" id="IPR025524">
    <property type="entry name" value="DUF4412"/>
</dbReference>
<feature type="domain" description="DUF4412" evidence="2">
    <location>
        <begin position="38"/>
        <end position="140"/>
    </location>
</feature>